<accession>A0A2P7TZM6</accession>
<dbReference type="GO" id="GO:0005524">
    <property type="term" value="F:ATP binding"/>
    <property type="evidence" value="ECO:0007669"/>
    <property type="project" value="UniProtKB-KW"/>
</dbReference>
<feature type="domain" description="ABC transmembrane type-1" evidence="11">
    <location>
        <begin position="71"/>
        <end position="327"/>
    </location>
</feature>
<dbReference type="InterPro" id="IPR027417">
    <property type="entry name" value="P-loop_NTPase"/>
</dbReference>
<evidence type="ECO:0000256" key="2">
    <source>
        <dbReference type="ARBA" id="ARBA00022448"/>
    </source>
</evidence>
<comment type="caution">
    <text evidence="12">The sequence shown here is derived from an EMBL/GenBank/DDBJ whole genome shotgun (WGS) entry which is preliminary data.</text>
</comment>
<gene>
    <name evidence="12" type="ORF">C7N83_07705</name>
</gene>
<feature type="transmembrane region" description="Helical" evidence="9">
    <location>
        <begin position="307"/>
        <end position="325"/>
    </location>
</feature>
<reference evidence="12 13" key="1">
    <citation type="submission" date="2018-03" db="EMBL/GenBank/DDBJ databases">
        <title>Neisseria weixii sp. nov., isolated from the intestinal contents of Tibetan Plateau pika (Ochotona curzoniae) in Yushu, Qinghai Province, China.</title>
        <authorList>
            <person name="Gui Z."/>
        </authorList>
    </citation>
    <scope>NUCLEOTIDE SEQUENCE [LARGE SCALE GENOMIC DNA]</scope>
    <source>
        <strain evidence="12 13">ATCC 51483</strain>
    </source>
</reference>
<dbReference type="PROSITE" id="PS50929">
    <property type="entry name" value="ABC_TM1F"/>
    <property type="match status" value="1"/>
</dbReference>
<evidence type="ECO:0000256" key="1">
    <source>
        <dbReference type="ARBA" id="ARBA00004651"/>
    </source>
</evidence>
<dbReference type="GO" id="GO:0140359">
    <property type="term" value="F:ABC-type transporter activity"/>
    <property type="evidence" value="ECO:0007669"/>
    <property type="project" value="InterPro"/>
</dbReference>
<sequence>MLTILKQFNWFLKDYWFRRDNLLSWLILIVLVSLGFGVVEINVRINEWSKSFYDTLEAFKAKELYVLIQEYLVYVAIFVVSSVYRAWLRKLLIIRWRTHLTERLLSNWLHKRAYYRIALKQTTDNPDQRIAEDANIFVSRTIELFISLLTNLAQLYSFIAILWKLSGTHTFNIMGHSITVTGYLVWIAVVYALFGSIFTQIIGRKLHELNYRQQKFEADFRASLVRKNDNAEQIALYHGEAREHTALRQEFDEIISNWRALMNRERNLGFFTTGYDRFSLMLPVLASVPLFMAKVITLGGLMQIRSAFSAVFNSLSWFVFAYTILPEWSATVQRLHQFRKNILKEQANDKTPLQAESLSINGLNIYTPNGTPILSNVQAKVRTQKWTQLAGESGLGKSTLLRTIGGLWADYDGNWQAPHGSSLLLPQRTYLGGGTLADIISYPSHQHHDDSVYQQLLADVGLEKWQNHLHTVQNWAQTLSSGEQQRIAIARALLAQPDYLYLDENTSALDMQSARRLLNLLKDRLPHTTVVIVSHQPELADMYDEVLDLTPFKAA</sequence>
<evidence type="ECO:0000313" key="12">
    <source>
        <dbReference type="EMBL" id="PSJ80186.1"/>
    </source>
</evidence>
<dbReference type="PROSITE" id="PS50893">
    <property type="entry name" value="ABC_TRANSPORTER_2"/>
    <property type="match status" value="1"/>
</dbReference>
<dbReference type="Pfam" id="PF00005">
    <property type="entry name" value="ABC_tran"/>
    <property type="match status" value="1"/>
</dbReference>
<dbReference type="InterPro" id="IPR003439">
    <property type="entry name" value="ABC_transporter-like_ATP-bd"/>
</dbReference>
<evidence type="ECO:0000256" key="5">
    <source>
        <dbReference type="ARBA" id="ARBA00022741"/>
    </source>
</evidence>
<feature type="transmembrane region" description="Helical" evidence="9">
    <location>
        <begin position="183"/>
        <end position="203"/>
    </location>
</feature>
<dbReference type="InterPro" id="IPR003593">
    <property type="entry name" value="AAA+_ATPase"/>
</dbReference>
<feature type="transmembrane region" description="Helical" evidence="9">
    <location>
        <begin position="144"/>
        <end position="163"/>
    </location>
</feature>
<evidence type="ECO:0000256" key="8">
    <source>
        <dbReference type="ARBA" id="ARBA00023136"/>
    </source>
</evidence>
<dbReference type="PANTHER" id="PTHR11384:SF59">
    <property type="entry name" value="LYSOSOMAL COBALAMIN TRANSPORTER ABCD4"/>
    <property type="match status" value="1"/>
</dbReference>
<evidence type="ECO:0000256" key="4">
    <source>
        <dbReference type="ARBA" id="ARBA00022692"/>
    </source>
</evidence>
<evidence type="ECO:0000313" key="13">
    <source>
        <dbReference type="Proteomes" id="UP000241868"/>
    </source>
</evidence>
<feature type="transmembrane region" description="Helical" evidence="9">
    <location>
        <begin position="21"/>
        <end position="45"/>
    </location>
</feature>
<dbReference type="OrthoDB" id="9810134at2"/>
<feature type="transmembrane region" description="Helical" evidence="9">
    <location>
        <begin position="280"/>
        <end position="301"/>
    </location>
</feature>
<proteinExistence type="predicted"/>
<evidence type="ECO:0000256" key="3">
    <source>
        <dbReference type="ARBA" id="ARBA00022475"/>
    </source>
</evidence>
<evidence type="ECO:0000259" key="10">
    <source>
        <dbReference type="PROSITE" id="PS50893"/>
    </source>
</evidence>
<feature type="domain" description="ABC transporter" evidence="10">
    <location>
        <begin position="353"/>
        <end position="555"/>
    </location>
</feature>
<dbReference type="Proteomes" id="UP000241868">
    <property type="component" value="Unassembled WGS sequence"/>
</dbReference>
<comment type="subcellular location">
    <subcellularLocation>
        <location evidence="1">Cell membrane</location>
        <topology evidence="1">Multi-pass membrane protein</topology>
    </subcellularLocation>
</comment>
<dbReference type="RefSeq" id="WP_106741796.1">
    <property type="nucleotide sequence ID" value="NZ_PXYY01000043.1"/>
</dbReference>
<dbReference type="PROSITE" id="PS00211">
    <property type="entry name" value="ABC_TRANSPORTER_1"/>
    <property type="match status" value="1"/>
</dbReference>
<evidence type="ECO:0000256" key="6">
    <source>
        <dbReference type="ARBA" id="ARBA00022840"/>
    </source>
</evidence>
<dbReference type="Gene3D" id="1.20.1560.10">
    <property type="entry name" value="ABC transporter type 1, transmembrane domain"/>
    <property type="match status" value="1"/>
</dbReference>
<dbReference type="SUPFAM" id="SSF90123">
    <property type="entry name" value="ABC transporter transmembrane region"/>
    <property type="match status" value="1"/>
</dbReference>
<dbReference type="InterPro" id="IPR017871">
    <property type="entry name" value="ABC_transporter-like_CS"/>
</dbReference>
<keyword evidence="2" id="KW-0813">Transport</keyword>
<evidence type="ECO:0000259" key="11">
    <source>
        <dbReference type="PROSITE" id="PS50929"/>
    </source>
</evidence>
<keyword evidence="6 12" id="KW-0067">ATP-binding</keyword>
<evidence type="ECO:0000256" key="9">
    <source>
        <dbReference type="SAM" id="Phobius"/>
    </source>
</evidence>
<dbReference type="SMART" id="SM00382">
    <property type="entry name" value="AAA"/>
    <property type="match status" value="1"/>
</dbReference>
<keyword evidence="4 9" id="KW-0812">Transmembrane</keyword>
<organism evidence="12 13">
    <name type="scientific">Neisseria iguanae</name>
    <dbReference type="NCBI Taxonomy" id="90242"/>
    <lineage>
        <taxon>Bacteria</taxon>
        <taxon>Pseudomonadati</taxon>
        <taxon>Pseudomonadota</taxon>
        <taxon>Betaproteobacteria</taxon>
        <taxon>Neisseriales</taxon>
        <taxon>Neisseriaceae</taxon>
        <taxon>Neisseria</taxon>
    </lineage>
</organism>
<dbReference type="GO" id="GO:0005886">
    <property type="term" value="C:plasma membrane"/>
    <property type="evidence" value="ECO:0007669"/>
    <property type="project" value="UniProtKB-SubCell"/>
</dbReference>
<keyword evidence="13" id="KW-1185">Reference proteome</keyword>
<name>A0A2P7TZM6_9NEIS</name>
<dbReference type="SUPFAM" id="SSF52540">
    <property type="entry name" value="P-loop containing nucleoside triphosphate hydrolases"/>
    <property type="match status" value="1"/>
</dbReference>
<keyword evidence="3" id="KW-1003">Cell membrane</keyword>
<dbReference type="Gene3D" id="3.40.50.300">
    <property type="entry name" value="P-loop containing nucleotide triphosphate hydrolases"/>
    <property type="match status" value="1"/>
</dbReference>
<dbReference type="Pfam" id="PF06472">
    <property type="entry name" value="ABC_membrane_2"/>
    <property type="match status" value="1"/>
</dbReference>
<dbReference type="InterPro" id="IPR050835">
    <property type="entry name" value="ABC_transporter_sub-D"/>
</dbReference>
<keyword evidence="5" id="KW-0547">Nucleotide-binding</keyword>
<dbReference type="PANTHER" id="PTHR11384">
    <property type="entry name" value="ATP-BINDING CASSETTE, SUB-FAMILY D MEMBER"/>
    <property type="match status" value="1"/>
</dbReference>
<keyword evidence="7 9" id="KW-1133">Transmembrane helix</keyword>
<keyword evidence="8 9" id="KW-0472">Membrane</keyword>
<dbReference type="GO" id="GO:0016887">
    <property type="term" value="F:ATP hydrolysis activity"/>
    <property type="evidence" value="ECO:0007669"/>
    <property type="project" value="InterPro"/>
</dbReference>
<dbReference type="InterPro" id="IPR011527">
    <property type="entry name" value="ABC1_TM_dom"/>
</dbReference>
<dbReference type="AlphaFoldDB" id="A0A2P7TZM6"/>
<dbReference type="EMBL" id="PXYY01000043">
    <property type="protein sequence ID" value="PSJ80186.1"/>
    <property type="molecule type" value="Genomic_DNA"/>
</dbReference>
<protein>
    <submittedName>
        <fullName evidence="12">ABC transporter ATP-binding protein</fullName>
    </submittedName>
</protein>
<dbReference type="InterPro" id="IPR036640">
    <property type="entry name" value="ABC1_TM_sf"/>
</dbReference>
<evidence type="ECO:0000256" key="7">
    <source>
        <dbReference type="ARBA" id="ARBA00022989"/>
    </source>
</evidence>
<feature type="transmembrane region" description="Helical" evidence="9">
    <location>
        <begin position="65"/>
        <end position="87"/>
    </location>
</feature>